<dbReference type="Gene3D" id="1.50.10.10">
    <property type="match status" value="1"/>
</dbReference>
<dbReference type="AlphaFoldDB" id="A0A7M4DI08"/>
<keyword evidence="2" id="KW-1185">Reference proteome</keyword>
<dbReference type="RefSeq" id="WP_197522411.1">
    <property type="nucleotide sequence ID" value="NZ_CACRYJ010000024.1"/>
</dbReference>
<reference evidence="1 2" key="1">
    <citation type="submission" date="2019-11" db="EMBL/GenBank/DDBJ databases">
        <authorList>
            <person name="Criscuolo A."/>
        </authorList>
    </citation>
    <scope>NUCLEOTIDE SEQUENCE [LARGE SCALE GENOMIC DNA]</scope>
    <source>
        <strain evidence="1">CIP111667</strain>
    </source>
</reference>
<sequence>MIDREAVVRRHTIRYREPRPEEPVSLGNGEFAFTVDHTGLQTFADRYERDAARERGEAAMPLGTQAQWGYHWAPNPNGWQLEDTLERYESPRGPVAYPTAYDYREDREASAASGRAAGYYYWTNPQRLHLARIGLLLDGRAPAWEQVRAGAQELDLWTGLVTSTFAVAGVDVRVRTAVDPDRDAVAFELDSTLLDQGRLAVEIAFPAVAETFEAPPVWDRPQDHTTTLHRDGATAVWDRRLDDARYQVRAAGEMTVAGDGHHWRLRSTGSRLSGVVEFAATLGDDVLADADTVFARSARGWGDFWRGGAAIDLAGSTAEQAHELERRIVLSQYQTKVHCSGSTPPQETGLVCNSWGGTFHLEMHWWHAAHFPAWGRPELLERSLAWYATILPVAKDIAAAQGFRGARWPKHVGPEGVESPNVIGPLLLWQQPHVIHYAQLLLMASDDAAAVRERYRNLVDETAEFLASFALAGSDGAYHLPPPLMPAQEVYGARDTWDPLLELSYVRWALRVALDWRRADGRAEPPVWARVADGLRPTLSADGHYDAVQNPPRTVFTDHPSMLGALGVVPDTGALDHDAMLRTLERACERWDWRSAWGWDFPMIAMCATRLGRADIALDALLRDEGKNTFLANGHNRQVPHRMPLYLPGNGGLLMAAALLFAGWVDDGGTHRRVDLPAGWSAETDGFPARP</sequence>
<dbReference type="Proteomes" id="UP000419743">
    <property type="component" value="Unassembled WGS sequence"/>
</dbReference>
<evidence type="ECO:0000313" key="1">
    <source>
        <dbReference type="EMBL" id="VZO36556.1"/>
    </source>
</evidence>
<dbReference type="InterPro" id="IPR008928">
    <property type="entry name" value="6-hairpin_glycosidase_sf"/>
</dbReference>
<comment type="caution">
    <text evidence="1">The sequence shown here is derived from an EMBL/GenBank/DDBJ whole genome shotgun (WGS) entry which is preliminary data.</text>
</comment>
<dbReference type="EMBL" id="CACRYJ010000024">
    <property type="protein sequence ID" value="VZO36556.1"/>
    <property type="molecule type" value="Genomic_DNA"/>
</dbReference>
<dbReference type="SUPFAM" id="SSF48208">
    <property type="entry name" value="Six-hairpin glycosidases"/>
    <property type="match status" value="1"/>
</dbReference>
<proteinExistence type="predicted"/>
<accession>A0A7M4DI08</accession>
<evidence type="ECO:0000313" key="2">
    <source>
        <dbReference type="Proteomes" id="UP000419743"/>
    </source>
</evidence>
<gene>
    <name evidence="1" type="ORF">HALOF300_01759</name>
</gene>
<dbReference type="GO" id="GO:0005975">
    <property type="term" value="P:carbohydrate metabolic process"/>
    <property type="evidence" value="ECO:0007669"/>
    <property type="project" value="InterPro"/>
</dbReference>
<name>A0A7M4DI08_9MICO</name>
<protein>
    <recommendedName>
        <fullName evidence="3">Glycoside hydrolase family 65</fullName>
    </recommendedName>
</protein>
<dbReference type="InterPro" id="IPR012341">
    <property type="entry name" value="6hp_glycosidase-like_sf"/>
</dbReference>
<organism evidence="1 2">
    <name type="scientific">Occultella aeris</name>
    <dbReference type="NCBI Taxonomy" id="2761496"/>
    <lineage>
        <taxon>Bacteria</taxon>
        <taxon>Bacillati</taxon>
        <taxon>Actinomycetota</taxon>
        <taxon>Actinomycetes</taxon>
        <taxon>Micrococcales</taxon>
        <taxon>Ruaniaceae</taxon>
        <taxon>Occultella</taxon>
    </lineage>
</organism>
<evidence type="ECO:0008006" key="3">
    <source>
        <dbReference type="Google" id="ProtNLM"/>
    </source>
</evidence>